<organism evidence="5 6">
    <name type="scientific">Demequina zhanjiangensis</name>
    <dbReference type="NCBI Taxonomy" id="3051659"/>
    <lineage>
        <taxon>Bacteria</taxon>
        <taxon>Bacillati</taxon>
        <taxon>Actinomycetota</taxon>
        <taxon>Actinomycetes</taxon>
        <taxon>Micrococcales</taxon>
        <taxon>Demequinaceae</taxon>
        <taxon>Demequina</taxon>
    </lineage>
</organism>
<accession>A0ABT8G2Q1</accession>
<keyword evidence="6" id="KW-1185">Reference proteome</keyword>
<evidence type="ECO:0000313" key="6">
    <source>
        <dbReference type="Proteomes" id="UP001172738"/>
    </source>
</evidence>
<feature type="region of interest" description="Disordered" evidence="1">
    <location>
        <begin position="218"/>
        <end position="238"/>
    </location>
</feature>
<feature type="transmembrane region" description="Helical" evidence="2">
    <location>
        <begin position="138"/>
        <end position="160"/>
    </location>
</feature>
<gene>
    <name evidence="5" type="ORF">QQX04_10555</name>
</gene>
<dbReference type="Pfam" id="PF15420">
    <property type="entry name" value="Abhydrolase_9_N"/>
    <property type="match status" value="1"/>
</dbReference>
<sequence>MTTTVDPPPAATDAPQHRRVLRTRPPRILEPSFSGVGLVVGAFFISISLLPSLLPRLPAVQGVASAISFLIGYALGASAHAVWNYLEIPNLRRRAALVVGGVLMLVVAVLTGLAIWQWVGWQNEIRDLYGMSDLNPTAWPLVVGIGLLTAAVLLIIARAIRLLFRAAFHLLDRWLPHRLAITLGTAVTGTVLYLAISGLLVQGFFAASNAGFSLVDSQDKPGVEQTTSELRSGGPGSAVAWEDLGRQGRSFISSGPTASDLDDYWGSGSMEPIRAYVGLRSADSLDDRANLLLEELIRTGAFDRKAIVLGTVTGTGYLDPRAVDTLDYLFKGDVAIAGVQYSYLPSWISILADQEITRDTSQTVFRTVYDFWATLPEDDRPDIYLYGLSLGSYGVEAVLGSVDILNEEVAGALMSGPTFVNPLHSELVAARNEGSTVWQPVVGDGRTVRFMSQPDALSLPTGEWGETRVVYLQHGSDPVGMFSPTLAWSQPAWLEGDARAPDVSPRMDWFPLVTMWQVLLDMPGSGSVPDGYGHMYSHTENLRAWVGITQPEGWTEADTDALAEFLEARALDQRQLLGD</sequence>
<keyword evidence="2" id="KW-1133">Transmembrane helix</keyword>
<proteinExistence type="predicted"/>
<keyword evidence="2" id="KW-0472">Membrane</keyword>
<protein>
    <submittedName>
        <fullName evidence="5">Alpha/beta-hydrolase family protein</fullName>
    </submittedName>
</protein>
<dbReference type="InterPro" id="IPR027787">
    <property type="entry name" value="Alpha/beta-hydrolase_catalytic"/>
</dbReference>
<reference evidence="5" key="1">
    <citation type="submission" date="2023-06" db="EMBL/GenBank/DDBJ databases">
        <title>SYSU T00b26.</title>
        <authorList>
            <person name="Gao L."/>
            <person name="Fang B.-Z."/>
            <person name="Li W.-J."/>
        </authorList>
    </citation>
    <scope>NUCLEOTIDE SEQUENCE</scope>
    <source>
        <strain evidence="5">SYSU T00b26</strain>
    </source>
</reference>
<feature type="transmembrane region" description="Helical" evidence="2">
    <location>
        <begin position="95"/>
        <end position="118"/>
    </location>
</feature>
<dbReference type="RefSeq" id="WP_301128972.1">
    <property type="nucleotide sequence ID" value="NZ_JAUHPV010000006.1"/>
</dbReference>
<evidence type="ECO:0000256" key="2">
    <source>
        <dbReference type="SAM" id="Phobius"/>
    </source>
</evidence>
<dbReference type="PIRSF" id="PIRSF007542">
    <property type="entry name" value="UCP007542"/>
    <property type="match status" value="1"/>
</dbReference>
<name>A0ABT8G2Q1_9MICO</name>
<feature type="transmembrane region" description="Helical" evidence="2">
    <location>
        <begin position="62"/>
        <end position="83"/>
    </location>
</feature>
<feature type="domain" description="Alpha/beta-hydrolase N-terminal" evidence="4">
    <location>
        <begin position="51"/>
        <end position="256"/>
    </location>
</feature>
<feature type="transmembrane region" description="Helical" evidence="2">
    <location>
        <begin position="28"/>
        <end position="50"/>
    </location>
</feature>
<dbReference type="Pfam" id="PF10081">
    <property type="entry name" value="Abhydrolase_9"/>
    <property type="match status" value="1"/>
</dbReference>
<feature type="transmembrane region" description="Helical" evidence="2">
    <location>
        <begin position="181"/>
        <end position="205"/>
    </location>
</feature>
<feature type="domain" description="Alpha/beta-hydrolase catalytic" evidence="3">
    <location>
        <begin position="273"/>
        <end position="562"/>
    </location>
</feature>
<evidence type="ECO:0000256" key="1">
    <source>
        <dbReference type="SAM" id="MobiDB-lite"/>
    </source>
</evidence>
<evidence type="ECO:0000259" key="4">
    <source>
        <dbReference type="Pfam" id="PF15420"/>
    </source>
</evidence>
<dbReference type="Proteomes" id="UP001172738">
    <property type="component" value="Unassembled WGS sequence"/>
</dbReference>
<dbReference type="InterPro" id="IPR012037">
    <property type="entry name" value="Alpha/beta-hydrolase_fam"/>
</dbReference>
<comment type="caution">
    <text evidence="5">The sequence shown here is derived from an EMBL/GenBank/DDBJ whole genome shotgun (WGS) entry which is preliminary data.</text>
</comment>
<dbReference type="EMBL" id="JAUHPV010000006">
    <property type="protein sequence ID" value="MDN4473431.1"/>
    <property type="molecule type" value="Genomic_DNA"/>
</dbReference>
<evidence type="ECO:0000313" key="5">
    <source>
        <dbReference type="EMBL" id="MDN4473431.1"/>
    </source>
</evidence>
<evidence type="ECO:0000259" key="3">
    <source>
        <dbReference type="Pfam" id="PF10081"/>
    </source>
</evidence>
<dbReference type="InterPro" id="IPR027788">
    <property type="entry name" value="Alpha/beta-hydrolase_N_dom"/>
</dbReference>
<keyword evidence="2" id="KW-0812">Transmembrane</keyword>